<feature type="compositionally biased region" description="Basic and acidic residues" evidence="1">
    <location>
        <begin position="57"/>
        <end position="68"/>
    </location>
</feature>
<comment type="caution">
    <text evidence="2">The sequence shown here is derived from an EMBL/GenBank/DDBJ whole genome shotgun (WGS) entry which is preliminary data.</text>
</comment>
<dbReference type="Proteomes" id="UP000317650">
    <property type="component" value="Chromosome 3"/>
</dbReference>
<gene>
    <name evidence="2" type="ORF">C4D60_Mb03t22250</name>
</gene>
<feature type="compositionally biased region" description="Polar residues" evidence="1">
    <location>
        <begin position="1"/>
        <end position="16"/>
    </location>
</feature>
<organism evidence="2 3">
    <name type="scientific">Musa balbisiana</name>
    <name type="common">Banana</name>
    <dbReference type="NCBI Taxonomy" id="52838"/>
    <lineage>
        <taxon>Eukaryota</taxon>
        <taxon>Viridiplantae</taxon>
        <taxon>Streptophyta</taxon>
        <taxon>Embryophyta</taxon>
        <taxon>Tracheophyta</taxon>
        <taxon>Spermatophyta</taxon>
        <taxon>Magnoliopsida</taxon>
        <taxon>Liliopsida</taxon>
        <taxon>Zingiberales</taxon>
        <taxon>Musaceae</taxon>
        <taxon>Musa</taxon>
    </lineage>
</organism>
<feature type="compositionally biased region" description="Basic and acidic residues" evidence="1">
    <location>
        <begin position="20"/>
        <end position="31"/>
    </location>
</feature>
<evidence type="ECO:0000313" key="2">
    <source>
        <dbReference type="EMBL" id="THU59178.1"/>
    </source>
</evidence>
<proteinExistence type="predicted"/>
<feature type="compositionally biased region" description="Polar residues" evidence="1">
    <location>
        <begin position="32"/>
        <end position="44"/>
    </location>
</feature>
<keyword evidence="3" id="KW-1185">Reference proteome</keyword>
<evidence type="ECO:0000256" key="1">
    <source>
        <dbReference type="SAM" id="MobiDB-lite"/>
    </source>
</evidence>
<accession>A0A4S8JBQ1</accession>
<dbReference type="EMBL" id="PYDT01000006">
    <property type="protein sequence ID" value="THU59178.1"/>
    <property type="molecule type" value="Genomic_DNA"/>
</dbReference>
<dbReference type="AlphaFoldDB" id="A0A4S8JBQ1"/>
<evidence type="ECO:0000313" key="3">
    <source>
        <dbReference type="Proteomes" id="UP000317650"/>
    </source>
</evidence>
<feature type="region of interest" description="Disordered" evidence="1">
    <location>
        <begin position="1"/>
        <end position="68"/>
    </location>
</feature>
<protein>
    <submittedName>
        <fullName evidence="2">Uncharacterized protein</fullName>
    </submittedName>
</protein>
<sequence length="68" mass="7325">MSTTQEKTSAGATQTPPARGVKETKVVETTDYRTSAGQGQQEQRPVQVVHENPTEGNDARGKAGQREL</sequence>
<reference evidence="2 3" key="1">
    <citation type="journal article" date="2019" name="Nat. Plants">
        <title>Genome sequencing of Musa balbisiana reveals subgenome evolution and function divergence in polyploid bananas.</title>
        <authorList>
            <person name="Yao X."/>
        </authorList>
    </citation>
    <scope>NUCLEOTIDE SEQUENCE [LARGE SCALE GENOMIC DNA]</scope>
    <source>
        <strain evidence="3">cv. DH-PKW</strain>
        <tissue evidence="2">Leaves</tissue>
    </source>
</reference>
<name>A0A4S8JBQ1_MUSBA</name>